<feature type="compositionally biased region" description="Basic and acidic residues" evidence="7">
    <location>
        <begin position="7"/>
        <end position="31"/>
    </location>
</feature>
<dbReference type="EMBL" id="JAMSHJ010000007">
    <property type="protein sequence ID" value="KAI5384478.1"/>
    <property type="molecule type" value="Genomic_DNA"/>
</dbReference>
<comment type="subcellular location">
    <subcellularLocation>
        <location evidence="1">Cytoplasm</location>
    </subcellularLocation>
</comment>
<dbReference type="Pfam" id="PF16752">
    <property type="entry name" value="TBCC_N"/>
    <property type="match status" value="1"/>
</dbReference>
<name>A0A9D4VID3_PEA</name>
<dbReference type="InterPro" id="IPR027684">
    <property type="entry name" value="TBCC"/>
</dbReference>
<evidence type="ECO:0000256" key="6">
    <source>
        <dbReference type="ARBA" id="ARBA00026055"/>
    </source>
</evidence>
<evidence type="ECO:0000256" key="1">
    <source>
        <dbReference type="ARBA" id="ARBA00004496"/>
    </source>
</evidence>
<dbReference type="InterPro" id="IPR016098">
    <property type="entry name" value="CAP/MinC_C"/>
</dbReference>
<dbReference type="Pfam" id="PF07986">
    <property type="entry name" value="TBCC"/>
    <property type="match status" value="2"/>
</dbReference>
<accession>A0A9D4VID3</accession>
<proteinExistence type="inferred from homology"/>
<dbReference type="Gene3D" id="2.160.20.70">
    <property type="match status" value="2"/>
</dbReference>
<dbReference type="PANTHER" id="PTHR15139">
    <property type="entry name" value="TUBULIN FOLDING COFACTOR C"/>
    <property type="match status" value="1"/>
</dbReference>
<dbReference type="InterPro" id="IPR031925">
    <property type="entry name" value="TBCC_N"/>
</dbReference>
<dbReference type="FunFam" id="2.160.20.70:FF:000009">
    <property type="entry name" value="Tubulin-folding cofactor C"/>
    <property type="match status" value="1"/>
</dbReference>
<feature type="domain" description="C-CAP/cofactor C-like" evidence="8">
    <location>
        <begin position="341"/>
        <end position="417"/>
    </location>
</feature>
<dbReference type="SMART" id="SM00673">
    <property type="entry name" value="CARP"/>
    <property type="match status" value="3"/>
</dbReference>
<evidence type="ECO:0000259" key="8">
    <source>
        <dbReference type="PROSITE" id="PS51329"/>
    </source>
</evidence>
<evidence type="ECO:0000256" key="4">
    <source>
        <dbReference type="ARBA" id="ARBA00022990"/>
    </source>
</evidence>
<dbReference type="Gramene" id="Psat07G0147400-T1">
    <property type="protein sequence ID" value="KAI5384478.1"/>
    <property type="gene ID" value="KIW84_071474"/>
</dbReference>
<dbReference type="GO" id="GO:0015631">
    <property type="term" value="F:tubulin binding"/>
    <property type="evidence" value="ECO:0007669"/>
    <property type="project" value="InterPro"/>
</dbReference>
<evidence type="ECO:0000256" key="3">
    <source>
        <dbReference type="ARBA" id="ARBA00022490"/>
    </source>
</evidence>
<evidence type="ECO:0000313" key="10">
    <source>
        <dbReference type="Proteomes" id="UP001058974"/>
    </source>
</evidence>
<evidence type="ECO:0000256" key="5">
    <source>
        <dbReference type="ARBA" id="ARBA00023186"/>
    </source>
</evidence>
<dbReference type="GO" id="GO:0005737">
    <property type="term" value="C:cytoplasm"/>
    <property type="evidence" value="ECO:0007669"/>
    <property type="project" value="UniProtKB-SubCell"/>
</dbReference>
<feature type="domain" description="C-CAP/cofactor C-like" evidence="8">
    <location>
        <begin position="153"/>
        <end position="315"/>
    </location>
</feature>
<comment type="caution">
    <text evidence="9">The sequence shown here is derived from an EMBL/GenBank/DDBJ whole genome shotgun (WGS) entry which is preliminary data.</text>
</comment>
<comment type="subunit">
    <text evidence="6">Supercomplex made of cofactors A to E. Cofactors A and D function by capturing and stabilizing tubulin in a quasi-native conformation. Cofactor E binds to the cofactor D-tubulin complex; interaction with cofactor C then causes the release of tubulin polypeptides that are committed to the native state.</text>
</comment>
<dbReference type="AlphaFoldDB" id="A0A9D4VID3"/>
<dbReference type="PANTHER" id="PTHR15139:SF0">
    <property type="entry name" value="TUBULIN-SPECIFIC CHAPERONE C"/>
    <property type="match status" value="1"/>
</dbReference>
<feature type="region of interest" description="Disordered" evidence="7">
    <location>
        <begin position="1"/>
        <end position="53"/>
    </location>
</feature>
<gene>
    <name evidence="9" type="ORF">KIW84_071474</name>
</gene>
<dbReference type="Gene3D" id="1.20.58.1250">
    <property type="entry name" value="Tubulin Binding Cofactor C, N-terminal domain"/>
    <property type="match status" value="1"/>
</dbReference>
<keyword evidence="4" id="KW-0007">Acetylation</keyword>
<dbReference type="InterPro" id="IPR038397">
    <property type="entry name" value="TBCC_N_sf"/>
</dbReference>
<evidence type="ECO:0000256" key="7">
    <source>
        <dbReference type="SAM" id="MobiDB-lite"/>
    </source>
</evidence>
<dbReference type="FunFam" id="1.20.58.1250:FF:000003">
    <property type="entry name" value="Tubulin-folding cofactor C"/>
    <property type="match status" value="1"/>
</dbReference>
<sequence>MDDEMEKEIISDNKEAEALQKKHLSMLDRLSKRQQSRSTSSTEPSTESTSSFLSRFSELKSSIESHLSDSQSVASDPSQLKPHLDKISESISDLEKLVAQSSYFLPSYDVRSSLKTVSDLKRSLENLSSELIPKKKFSFKNKASKKERDSVVPESKQSIAPVYNSVQPSYVARDSPGFRNKTGEVLVGEFKESEIGEFTISDLDSCEVRIIGCIRALFIHRLKDCRVYVGPVTGSILIEEAEGCVFAIASHQIRIHGARRSDFYLRVRSRPIVEDCNGVRFAPYCLSYGGIEEDLRGADLDAETGNWANVDDFRWLRAVQSPNWSILPENERVGILDISNSGTERCVFIIASHQIRIHGARRSDFYLRVRSRPKVEDCNGVRFTPYCLSYRGIEEDLRLADLDAETGNWANVDDFRWLHAVQSPNWSILPENERDGSVDISNSENMNEEV</sequence>
<feature type="compositionally biased region" description="Low complexity" evidence="7">
    <location>
        <begin position="36"/>
        <end position="53"/>
    </location>
</feature>
<evidence type="ECO:0000313" key="9">
    <source>
        <dbReference type="EMBL" id="KAI5384478.1"/>
    </source>
</evidence>
<dbReference type="Proteomes" id="UP001058974">
    <property type="component" value="Chromosome 7"/>
</dbReference>
<keyword evidence="10" id="KW-1185">Reference proteome</keyword>
<protein>
    <recommendedName>
        <fullName evidence="8">C-CAP/cofactor C-like domain-containing protein</fullName>
    </recommendedName>
</protein>
<keyword evidence="5" id="KW-0143">Chaperone</keyword>
<dbReference type="InterPro" id="IPR012945">
    <property type="entry name" value="Tubulin-bd_cofactor_C_dom"/>
</dbReference>
<dbReference type="GO" id="GO:0007023">
    <property type="term" value="P:post-chaperonin tubulin folding pathway"/>
    <property type="evidence" value="ECO:0007669"/>
    <property type="project" value="InterPro"/>
</dbReference>
<dbReference type="InterPro" id="IPR017901">
    <property type="entry name" value="C-CAP_CF_C-like"/>
</dbReference>
<evidence type="ECO:0000256" key="2">
    <source>
        <dbReference type="ARBA" id="ARBA00008848"/>
    </source>
</evidence>
<comment type="similarity">
    <text evidence="2">Belongs to the TBCC family.</text>
</comment>
<reference evidence="9 10" key="1">
    <citation type="journal article" date="2022" name="Nat. Genet.">
        <title>Improved pea reference genome and pan-genome highlight genomic features and evolutionary characteristics.</title>
        <authorList>
            <person name="Yang T."/>
            <person name="Liu R."/>
            <person name="Luo Y."/>
            <person name="Hu S."/>
            <person name="Wang D."/>
            <person name="Wang C."/>
            <person name="Pandey M.K."/>
            <person name="Ge S."/>
            <person name="Xu Q."/>
            <person name="Li N."/>
            <person name="Li G."/>
            <person name="Huang Y."/>
            <person name="Saxena R.K."/>
            <person name="Ji Y."/>
            <person name="Li M."/>
            <person name="Yan X."/>
            <person name="He Y."/>
            <person name="Liu Y."/>
            <person name="Wang X."/>
            <person name="Xiang C."/>
            <person name="Varshney R.K."/>
            <person name="Ding H."/>
            <person name="Gao S."/>
            <person name="Zong X."/>
        </authorList>
    </citation>
    <scope>NUCLEOTIDE SEQUENCE [LARGE SCALE GENOMIC DNA]</scope>
    <source>
        <strain evidence="9 10">cv. Zhongwan 6</strain>
    </source>
</reference>
<organism evidence="9 10">
    <name type="scientific">Pisum sativum</name>
    <name type="common">Garden pea</name>
    <name type="synonym">Lathyrus oleraceus</name>
    <dbReference type="NCBI Taxonomy" id="3888"/>
    <lineage>
        <taxon>Eukaryota</taxon>
        <taxon>Viridiplantae</taxon>
        <taxon>Streptophyta</taxon>
        <taxon>Embryophyta</taxon>
        <taxon>Tracheophyta</taxon>
        <taxon>Spermatophyta</taxon>
        <taxon>Magnoliopsida</taxon>
        <taxon>eudicotyledons</taxon>
        <taxon>Gunneridae</taxon>
        <taxon>Pentapetalae</taxon>
        <taxon>rosids</taxon>
        <taxon>fabids</taxon>
        <taxon>Fabales</taxon>
        <taxon>Fabaceae</taxon>
        <taxon>Papilionoideae</taxon>
        <taxon>50 kb inversion clade</taxon>
        <taxon>NPAAA clade</taxon>
        <taxon>Hologalegina</taxon>
        <taxon>IRL clade</taxon>
        <taxon>Fabeae</taxon>
        <taxon>Lathyrus</taxon>
    </lineage>
</organism>
<keyword evidence="3" id="KW-0963">Cytoplasm</keyword>
<dbReference type="InterPro" id="IPR006599">
    <property type="entry name" value="CARP_motif"/>
</dbReference>
<dbReference type="GO" id="GO:0007021">
    <property type="term" value="P:tubulin complex assembly"/>
    <property type="evidence" value="ECO:0007669"/>
    <property type="project" value="TreeGrafter"/>
</dbReference>
<dbReference type="PROSITE" id="PS51329">
    <property type="entry name" value="C_CAP_COFACTOR_C"/>
    <property type="match status" value="2"/>
</dbReference>